<feature type="signal peptide" evidence="2">
    <location>
        <begin position="1"/>
        <end position="21"/>
    </location>
</feature>
<gene>
    <name evidence="3" type="ORF">ACFQ27_07015</name>
</gene>
<dbReference type="Proteomes" id="UP001597216">
    <property type="component" value="Unassembled WGS sequence"/>
</dbReference>
<dbReference type="RefSeq" id="WP_374344898.1">
    <property type="nucleotide sequence ID" value="NZ_JBHTLQ010000011.1"/>
</dbReference>
<sequence>MRFAPIAMVAIGLAVAAPALAADKVSDVEYIQAARCLGIAKGLSADATALEAFVKTAGRTRLSYIQMRADEEQARGKRDAKSSARTERAAAELSGPCQAYKG</sequence>
<evidence type="ECO:0000256" key="2">
    <source>
        <dbReference type="SAM" id="SignalP"/>
    </source>
</evidence>
<dbReference type="EMBL" id="JBHTLQ010000011">
    <property type="protein sequence ID" value="MFD1190326.1"/>
    <property type="molecule type" value="Genomic_DNA"/>
</dbReference>
<keyword evidence="4" id="KW-1185">Reference proteome</keyword>
<name>A0ABW3T0D6_9CAUL</name>
<reference evidence="4" key="1">
    <citation type="journal article" date="2019" name="Int. J. Syst. Evol. Microbiol.">
        <title>The Global Catalogue of Microorganisms (GCM) 10K type strain sequencing project: providing services to taxonomists for standard genome sequencing and annotation.</title>
        <authorList>
            <consortium name="The Broad Institute Genomics Platform"/>
            <consortium name="The Broad Institute Genome Sequencing Center for Infectious Disease"/>
            <person name="Wu L."/>
            <person name="Ma J."/>
        </authorList>
    </citation>
    <scope>NUCLEOTIDE SEQUENCE [LARGE SCALE GENOMIC DNA]</scope>
    <source>
        <strain evidence="4">CCUG 55074</strain>
    </source>
</reference>
<feature type="chain" id="PRO_5045732899" evidence="2">
    <location>
        <begin position="22"/>
        <end position="102"/>
    </location>
</feature>
<accession>A0ABW3T0D6</accession>
<feature type="region of interest" description="Disordered" evidence="1">
    <location>
        <begin position="73"/>
        <end position="102"/>
    </location>
</feature>
<evidence type="ECO:0000313" key="4">
    <source>
        <dbReference type="Proteomes" id="UP001597216"/>
    </source>
</evidence>
<feature type="compositionally biased region" description="Basic and acidic residues" evidence="1">
    <location>
        <begin position="73"/>
        <end position="90"/>
    </location>
</feature>
<evidence type="ECO:0000256" key="1">
    <source>
        <dbReference type="SAM" id="MobiDB-lite"/>
    </source>
</evidence>
<organism evidence="3 4">
    <name type="scientific">Phenylobacterium conjunctum</name>
    <dbReference type="NCBI Taxonomy" id="1298959"/>
    <lineage>
        <taxon>Bacteria</taxon>
        <taxon>Pseudomonadati</taxon>
        <taxon>Pseudomonadota</taxon>
        <taxon>Alphaproteobacteria</taxon>
        <taxon>Caulobacterales</taxon>
        <taxon>Caulobacteraceae</taxon>
        <taxon>Phenylobacterium</taxon>
    </lineage>
</organism>
<protein>
    <submittedName>
        <fullName evidence="3">Uncharacterized protein</fullName>
    </submittedName>
</protein>
<proteinExistence type="predicted"/>
<comment type="caution">
    <text evidence="3">The sequence shown here is derived from an EMBL/GenBank/DDBJ whole genome shotgun (WGS) entry which is preliminary data.</text>
</comment>
<evidence type="ECO:0000313" key="3">
    <source>
        <dbReference type="EMBL" id="MFD1190326.1"/>
    </source>
</evidence>
<keyword evidence="2" id="KW-0732">Signal</keyword>